<dbReference type="AlphaFoldDB" id="D2R108"/>
<feature type="domain" description="Glycosyltransferase 2-like" evidence="1">
    <location>
        <begin position="10"/>
        <end position="145"/>
    </location>
</feature>
<keyword evidence="2" id="KW-0808">Transferase</keyword>
<dbReference type="InterPro" id="IPR001173">
    <property type="entry name" value="Glyco_trans_2-like"/>
</dbReference>
<dbReference type="KEGG" id="psl:Psta_3838"/>
<gene>
    <name evidence="2" type="ordered locus">Psta_3838</name>
</gene>
<dbReference type="InterPro" id="IPR050834">
    <property type="entry name" value="Glycosyltransf_2"/>
</dbReference>
<keyword evidence="3" id="KW-1185">Reference proteome</keyword>
<reference evidence="2 3" key="1">
    <citation type="journal article" date="2009" name="Stand. Genomic Sci.">
        <title>Complete genome sequence of Pirellula staleyi type strain (ATCC 27377).</title>
        <authorList>
            <person name="Clum A."/>
            <person name="Tindall B.J."/>
            <person name="Sikorski J."/>
            <person name="Ivanova N."/>
            <person name="Mavrommatis K."/>
            <person name="Lucas S."/>
            <person name="Glavina del Rio T."/>
            <person name="Nolan M."/>
            <person name="Chen F."/>
            <person name="Tice H."/>
            <person name="Pitluck S."/>
            <person name="Cheng J.F."/>
            <person name="Chertkov O."/>
            <person name="Brettin T."/>
            <person name="Han C."/>
            <person name="Detter J.C."/>
            <person name="Kuske C."/>
            <person name="Bruce D."/>
            <person name="Goodwin L."/>
            <person name="Ovchinikova G."/>
            <person name="Pati A."/>
            <person name="Mikhailova N."/>
            <person name="Chen A."/>
            <person name="Palaniappan K."/>
            <person name="Land M."/>
            <person name="Hauser L."/>
            <person name="Chang Y.J."/>
            <person name="Jeffries C.D."/>
            <person name="Chain P."/>
            <person name="Rohde M."/>
            <person name="Goker M."/>
            <person name="Bristow J."/>
            <person name="Eisen J.A."/>
            <person name="Markowitz V."/>
            <person name="Hugenholtz P."/>
            <person name="Kyrpides N.C."/>
            <person name="Klenk H.P."/>
            <person name="Lapidus A."/>
        </authorList>
    </citation>
    <scope>NUCLEOTIDE SEQUENCE [LARGE SCALE GENOMIC DNA]</scope>
    <source>
        <strain evidence="3">ATCC 27377 / DSM 6068 / ICPB 4128</strain>
    </source>
</reference>
<name>D2R108_PIRSD</name>
<dbReference type="PANTHER" id="PTHR43685:SF2">
    <property type="entry name" value="GLYCOSYLTRANSFERASE 2-LIKE DOMAIN-CONTAINING PROTEIN"/>
    <property type="match status" value="1"/>
</dbReference>
<dbReference type="Proteomes" id="UP000001887">
    <property type="component" value="Chromosome"/>
</dbReference>
<dbReference type="EMBL" id="CP001848">
    <property type="protein sequence ID" value="ADB18493.1"/>
    <property type="molecule type" value="Genomic_DNA"/>
</dbReference>
<protein>
    <submittedName>
        <fullName evidence="2">Glycosyl transferase family 2</fullName>
    </submittedName>
</protein>
<dbReference type="Pfam" id="PF00535">
    <property type="entry name" value="Glycos_transf_2"/>
    <property type="match status" value="1"/>
</dbReference>
<dbReference type="OrthoDB" id="9781367at2"/>
<dbReference type="SUPFAM" id="SSF53448">
    <property type="entry name" value="Nucleotide-diphospho-sugar transferases"/>
    <property type="match status" value="1"/>
</dbReference>
<dbReference type="Gene3D" id="3.90.550.10">
    <property type="entry name" value="Spore Coat Polysaccharide Biosynthesis Protein SpsA, Chain A"/>
    <property type="match status" value="1"/>
</dbReference>
<dbReference type="InterPro" id="IPR029044">
    <property type="entry name" value="Nucleotide-diphossugar_trans"/>
</dbReference>
<dbReference type="eggNOG" id="COG1216">
    <property type="taxonomic scope" value="Bacteria"/>
</dbReference>
<dbReference type="CAZy" id="GT2">
    <property type="family name" value="Glycosyltransferase Family 2"/>
</dbReference>
<evidence type="ECO:0000313" key="3">
    <source>
        <dbReference type="Proteomes" id="UP000001887"/>
    </source>
</evidence>
<accession>D2R108</accession>
<dbReference type="CDD" id="cd00761">
    <property type="entry name" value="Glyco_tranf_GTA_type"/>
    <property type="match status" value="1"/>
</dbReference>
<dbReference type="GO" id="GO:0016740">
    <property type="term" value="F:transferase activity"/>
    <property type="evidence" value="ECO:0007669"/>
    <property type="project" value="UniProtKB-KW"/>
</dbReference>
<evidence type="ECO:0000313" key="2">
    <source>
        <dbReference type="EMBL" id="ADB18493.1"/>
    </source>
</evidence>
<dbReference type="STRING" id="530564.Psta_3838"/>
<evidence type="ECO:0000259" key="1">
    <source>
        <dbReference type="Pfam" id="PF00535"/>
    </source>
</evidence>
<dbReference type="PANTHER" id="PTHR43685">
    <property type="entry name" value="GLYCOSYLTRANSFERASE"/>
    <property type="match status" value="1"/>
</dbReference>
<proteinExistence type="predicted"/>
<dbReference type="HOGENOM" id="CLU_025996_19_2_0"/>
<organism evidence="2 3">
    <name type="scientific">Pirellula staleyi (strain ATCC 27377 / DSM 6068 / ICPB 4128)</name>
    <name type="common">Pirella staleyi</name>
    <dbReference type="NCBI Taxonomy" id="530564"/>
    <lineage>
        <taxon>Bacteria</taxon>
        <taxon>Pseudomonadati</taxon>
        <taxon>Planctomycetota</taxon>
        <taxon>Planctomycetia</taxon>
        <taxon>Pirellulales</taxon>
        <taxon>Pirellulaceae</taxon>
        <taxon>Pirellula</taxon>
    </lineage>
</organism>
<sequence length="367" mass="40878">MTSSQCPDITIVLCTFQRAEMLRTAIASLFDLNRAGLFSYEVLVVNNASTDHTDQVIEEVQALSEAPIRGVYEPRKGIVPARNRGVAEARGEWIAFFDDDQLADENWLLELYLFATMHNVKAVGGDVHLLFTSGAERDLAPTVRMLLGESRWSQSPRLYAGKVNPGCGNMMVHRSLFQEVGVFETSVHGRGEDTDLYRRIVARGHQFWYVPSAIVHHLTPPERLDPAYLGKLSYRMGEGVAWNEFRDRSRWMFVLRWLAKRARRELVHRPAQWLAMLTGTREMVLERECQMQMGAGHYVKGLSLLLPSGRKVARTIDEGALAPVPGSSATAVASLATAEPVQRSAASQPLVFAPEEVRGGQAATTTK</sequence>